<evidence type="ECO:0000256" key="4">
    <source>
        <dbReference type="ARBA" id="ARBA00022842"/>
    </source>
</evidence>
<dbReference type="InterPro" id="IPR015797">
    <property type="entry name" value="NUDIX_hydrolase-like_dom_sf"/>
</dbReference>
<dbReference type="KEGG" id="lpv:HYN51_00160"/>
<gene>
    <name evidence="7" type="ORF">HYN51_00160</name>
</gene>
<dbReference type="CDD" id="cd03425">
    <property type="entry name" value="NUDIX_MutT_NudA_like"/>
    <property type="match status" value="1"/>
</dbReference>
<dbReference type="GO" id="GO:0044716">
    <property type="term" value="F:8-oxo-GDP phosphatase activity"/>
    <property type="evidence" value="ECO:0007669"/>
    <property type="project" value="TreeGrafter"/>
</dbReference>
<dbReference type="GO" id="GO:0044715">
    <property type="term" value="F:8-oxo-dGDP phosphatase activity"/>
    <property type="evidence" value="ECO:0007669"/>
    <property type="project" value="TreeGrafter"/>
</dbReference>
<dbReference type="AlphaFoldDB" id="A0A2Y9TTY4"/>
<evidence type="ECO:0000256" key="1">
    <source>
        <dbReference type="ARBA" id="ARBA00001946"/>
    </source>
</evidence>
<evidence type="ECO:0000313" key="8">
    <source>
        <dbReference type="Proteomes" id="UP000244908"/>
    </source>
</evidence>
<dbReference type="PANTHER" id="PTHR47707:SF2">
    <property type="entry name" value="CTP PYROPHOSPHOHYDROLASE"/>
    <property type="match status" value="1"/>
</dbReference>
<dbReference type="PRINTS" id="PR00502">
    <property type="entry name" value="NUDIXFAMILY"/>
</dbReference>
<dbReference type="InterPro" id="IPR000086">
    <property type="entry name" value="NUDIX_hydrolase_dom"/>
</dbReference>
<dbReference type="PROSITE" id="PS00893">
    <property type="entry name" value="NUDIX_BOX"/>
    <property type="match status" value="1"/>
</dbReference>
<dbReference type="GO" id="GO:0035539">
    <property type="term" value="F:8-oxo-7,8-dihydrodeoxyguanosine triphosphate pyrophosphatase activity"/>
    <property type="evidence" value="ECO:0007669"/>
    <property type="project" value="TreeGrafter"/>
</dbReference>
<evidence type="ECO:0000259" key="6">
    <source>
        <dbReference type="PROSITE" id="PS51462"/>
    </source>
</evidence>
<dbReference type="InterPro" id="IPR020084">
    <property type="entry name" value="NUDIX_hydrolase_CS"/>
</dbReference>
<dbReference type="GO" id="GO:0006281">
    <property type="term" value="P:DNA repair"/>
    <property type="evidence" value="ECO:0007669"/>
    <property type="project" value="InterPro"/>
</dbReference>
<reference evidence="7 8" key="1">
    <citation type="journal article" date="2019" name="Int. J. Syst. Evol. Microbiol.">
        <title>Limnobaculum parvum gen. nov., sp. nov., isolated from a freshwater lake.</title>
        <authorList>
            <person name="Baek C."/>
            <person name="Shin S.K."/>
            <person name="Yi H."/>
        </authorList>
    </citation>
    <scope>NUCLEOTIDE SEQUENCE [LARGE SCALE GENOMIC DNA]</scope>
    <source>
        <strain evidence="7 8">HYN0051</strain>
    </source>
</reference>
<dbReference type="PROSITE" id="PS51462">
    <property type="entry name" value="NUDIX"/>
    <property type="match status" value="1"/>
</dbReference>
<comment type="similarity">
    <text evidence="2 5">Belongs to the Nudix hydrolase family.</text>
</comment>
<dbReference type="NCBIfam" id="NF007834">
    <property type="entry name" value="PRK10546.1"/>
    <property type="match status" value="1"/>
</dbReference>
<dbReference type="OrthoDB" id="9810648at2"/>
<dbReference type="EMBL" id="CP029185">
    <property type="protein sequence ID" value="AWH87101.1"/>
    <property type="molecule type" value="Genomic_DNA"/>
</dbReference>
<evidence type="ECO:0000256" key="5">
    <source>
        <dbReference type="RuleBase" id="RU003476"/>
    </source>
</evidence>
<dbReference type="InterPro" id="IPR047127">
    <property type="entry name" value="MutT-like"/>
</dbReference>
<dbReference type="RefSeq" id="WP_108899195.1">
    <property type="nucleotide sequence ID" value="NZ_CP029185.2"/>
</dbReference>
<dbReference type="GO" id="GO:0008413">
    <property type="term" value="F:8-oxo-7,8-dihydroguanosine triphosphate pyrophosphatase activity"/>
    <property type="evidence" value="ECO:0007669"/>
    <property type="project" value="TreeGrafter"/>
</dbReference>
<feature type="domain" description="Nudix hydrolase" evidence="6">
    <location>
        <begin position="1"/>
        <end position="128"/>
    </location>
</feature>
<evidence type="ECO:0000313" key="7">
    <source>
        <dbReference type="EMBL" id="AWH87101.1"/>
    </source>
</evidence>
<dbReference type="SUPFAM" id="SSF55811">
    <property type="entry name" value="Nudix"/>
    <property type="match status" value="1"/>
</dbReference>
<keyword evidence="8" id="KW-1185">Reference proteome</keyword>
<proteinExistence type="inferred from homology"/>
<accession>A0A2Y9TTY4</accession>
<dbReference type="Pfam" id="PF00293">
    <property type="entry name" value="NUDIX"/>
    <property type="match status" value="1"/>
</dbReference>
<organism evidence="7 8">
    <name type="scientific">Limnobaculum parvum</name>
    <dbReference type="NCBI Taxonomy" id="2172103"/>
    <lineage>
        <taxon>Bacteria</taxon>
        <taxon>Pseudomonadati</taxon>
        <taxon>Pseudomonadota</taxon>
        <taxon>Gammaproteobacteria</taxon>
        <taxon>Enterobacterales</taxon>
        <taxon>Budviciaceae</taxon>
        <taxon>Limnobaculum</taxon>
    </lineage>
</organism>
<comment type="cofactor">
    <cofactor evidence="1">
        <name>Mg(2+)</name>
        <dbReference type="ChEBI" id="CHEBI:18420"/>
    </cofactor>
</comment>
<dbReference type="Gene3D" id="3.90.79.10">
    <property type="entry name" value="Nucleoside Triphosphate Pyrophosphohydrolase"/>
    <property type="match status" value="1"/>
</dbReference>
<keyword evidence="3 5" id="KW-0378">Hydrolase</keyword>
<dbReference type="InterPro" id="IPR020476">
    <property type="entry name" value="Nudix_hydrolase"/>
</dbReference>
<dbReference type="PANTHER" id="PTHR47707">
    <property type="entry name" value="8-OXO-DGTP DIPHOSPHATASE"/>
    <property type="match status" value="1"/>
</dbReference>
<evidence type="ECO:0000256" key="3">
    <source>
        <dbReference type="ARBA" id="ARBA00022801"/>
    </source>
</evidence>
<name>A0A2Y9TTY4_9GAMM</name>
<protein>
    <submittedName>
        <fullName evidence="7">Pyrimidine (Deoxy)nucleoside triphosphate diphosphatase</fullName>
    </submittedName>
</protein>
<dbReference type="Proteomes" id="UP000244908">
    <property type="component" value="Chromosome"/>
</dbReference>
<evidence type="ECO:0000256" key="2">
    <source>
        <dbReference type="ARBA" id="ARBA00005582"/>
    </source>
</evidence>
<keyword evidence="4" id="KW-0460">Magnesium</keyword>
<sequence>MKIVNVVAAIMQQQGLILIAQRDNQSDLSGYWEFPGGKIEQGETPAQALIRELEEEFNIHHIQVTDYIATSTIQQPGRIIQLQAWGVVAWQGDIQLRCHTNFCWVTPDEAFNYPLAPADIPLLCAYQRTLRLE</sequence>